<comment type="caution">
    <text evidence="2">The sequence shown here is derived from an EMBL/GenBank/DDBJ whole genome shotgun (WGS) entry which is preliminary data.</text>
</comment>
<organism evidence="2 3">
    <name type="scientific">Agrilactobacillus yilanensis</name>
    <dbReference type="NCBI Taxonomy" id="2485997"/>
    <lineage>
        <taxon>Bacteria</taxon>
        <taxon>Bacillati</taxon>
        <taxon>Bacillota</taxon>
        <taxon>Bacilli</taxon>
        <taxon>Lactobacillales</taxon>
        <taxon>Lactobacillaceae</taxon>
        <taxon>Agrilactobacillus</taxon>
    </lineage>
</organism>
<evidence type="ECO:0000313" key="3">
    <source>
        <dbReference type="Proteomes" id="UP001597267"/>
    </source>
</evidence>
<name>A0ABW4JAQ6_9LACO</name>
<accession>A0ABW4JAQ6</accession>
<sequence>MAYALLNIETLENVQRPSQLQLATIDNHTLVKLGFKNGDTILERMWVRVDKIEDDQFTGVLINCPSQVADLSENDTVTFQKNNIIGIMNPRMTYECKC</sequence>
<dbReference type="EMBL" id="JBHTOP010000026">
    <property type="protein sequence ID" value="MFD1672683.1"/>
    <property type="molecule type" value="Genomic_DNA"/>
</dbReference>
<dbReference type="Proteomes" id="UP001597267">
    <property type="component" value="Unassembled WGS sequence"/>
</dbReference>
<feature type="domain" description="DUF2314" evidence="1">
    <location>
        <begin position="28"/>
        <end position="85"/>
    </location>
</feature>
<keyword evidence="3" id="KW-1185">Reference proteome</keyword>
<dbReference type="RefSeq" id="WP_164506981.1">
    <property type="nucleotide sequence ID" value="NZ_JBHTOP010000026.1"/>
</dbReference>
<gene>
    <name evidence="2" type="ORF">ACFQ5M_11275</name>
</gene>
<proteinExistence type="predicted"/>
<evidence type="ECO:0000313" key="2">
    <source>
        <dbReference type="EMBL" id="MFD1672683.1"/>
    </source>
</evidence>
<protein>
    <submittedName>
        <fullName evidence="2">DUF2314 domain-containing protein</fullName>
    </submittedName>
</protein>
<dbReference type="Pfam" id="PF10077">
    <property type="entry name" value="DUF2314"/>
    <property type="match status" value="1"/>
</dbReference>
<dbReference type="InterPro" id="IPR018756">
    <property type="entry name" value="DUF2314"/>
</dbReference>
<reference evidence="3" key="1">
    <citation type="journal article" date="2019" name="Int. J. Syst. Evol. Microbiol.">
        <title>The Global Catalogue of Microorganisms (GCM) 10K type strain sequencing project: providing services to taxonomists for standard genome sequencing and annotation.</title>
        <authorList>
            <consortium name="The Broad Institute Genomics Platform"/>
            <consortium name="The Broad Institute Genome Sequencing Center for Infectious Disease"/>
            <person name="Wu L."/>
            <person name="Ma J."/>
        </authorList>
    </citation>
    <scope>NUCLEOTIDE SEQUENCE [LARGE SCALE GENOMIC DNA]</scope>
    <source>
        <strain evidence="3">CCM 8896</strain>
    </source>
</reference>
<evidence type="ECO:0000259" key="1">
    <source>
        <dbReference type="Pfam" id="PF10077"/>
    </source>
</evidence>